<gene>
    <name evidence="2" type="ORF">ALC53_09967</name>
</gene>
<evidence type="ECO:0000313" key="3">
    <source>
        <dbReference type="Proteomes" id="UP000078540"/>
    </source>
</evidence>
<proteinExistence type="predicted"/>
<protein>
    <submittedName>
        <fullName evidence="2">Uncharacterized protein</fullName>
    </submittedName>
</protein>
<reference evidence="2 3" key="1">
    <citation type="submission" date="2015-09" db="EMBL/GenBank/DDBJ databases">
        <title>Atta colombica WGS genome.</title>
        <authorList>
            <person name="Nygaard S."/>
            <person name="Hu H."/>
            <person name="Boomsma J."/>
            <person name="Zhang G."/>
        </authorList>
    </citation>
    <scope>NUCLEOTIDE SEQUENCE [LARGE SCALE GENOMIC DNA]</scope>
    <source>
        <strain evidence="2">Treedump-2</strain>
        <tissue evidence="2">Whole body</tissue>
    </source>
</reference>
<name>A0A195B4U8_9HYME</name>
<accession>A0A195B4U8</accession>
<organism evidence="2 3">
    <name type="scientific">Atta colombica</name>
    <dbReference type="NCBI Taxonomy" id="520822"/>
    <lineage>
        <taxon>Eukaryota</taxon>
        <taxon>Metazoa</taxon>
        <taxon>Ecdysozoa</taxon>
        <taxon>Arthropoda</taxon>
        <taxon>Hexapoda</taxon>
        <taxon>Insecta</taxon>
        <taxon>Pterygota</taxon>
        <taxon>Neoptera</taxon>
        <taxon>Endopterygota</taxon>
        <taxon>Hymenoptera</taxon>
        <taxon>Apocrita</taxon>
        <taxon>Aculeata</taxon>
        <taxon>Formicoidea</taxon>
        <taxon>Formicidae</taxon>
        <taxon>Myrmicinae</taxon>
        <taxon>Atta</taxon>
    </lineage>
</organism>
<feature type="region of interest" description="Disordered" evidence="1">
    <location>
        <begin position="166"/>
        <end position="201"/>
    </location>
</feature>
<dbReference type="EMBL" id="KQ976598">
    <property type="protein sequence ID" value="KYM79528.1"/>
    <property type="molecule type" value="Genomic_DNA"/>
</dbReference>
<dbReference type="Proteomes" id="UP000078540">
    <property type="component" value="Unassembled WGS sequence"/>
</dbReference>
<evidence type="ECO:0000256" key="1">
    <source>
        <dbReference type="SAM" id="MobiDB-lite"/>
    </source>
</evidence>
<dbReference type="AlphaFoldDB" id="A0A195B4U8"/>
<evidence type="ECO:0000313" key="2">
    <source>
        <dbReference type="EMBL" id="KYM79528.1"/>
    </source>
</evidence>
<sequence length="266" mass="30439">MTCFLPSKRATPVLVPATVHYSRNFQAPIFKRVTVVNTVSVIDVLFKGNSLGAHVSPVELLMANRHIFVFEKIKNFINNVPSVSIAYRRTKDKANHIKGFTTVAKLLFLLNTSSQYKQHIDSNIIERLVVIVVDVDVVDDARTDAATRLVCNWKHTREERIARRVNLGARSHTQENNLRKNNDTHDEDFGDRARNGSPEFVTTKELTRRRVVVSHATPQARTGRDWSSRRRLDSSCSFDDCRRISGSIQDFTIRETLSHNAREKER</sequence>
<keyword evidence="3" id="KW-1185">Reference proteome</keyword>